<comment type="subcellular location">
    <subcellularLocation>
        <location evidence="8">Cell membrane</location>
        <topology evidence="8">Peripheral membrane protein</topology>
    </subcellularLocation>
    <subcellularLocation>
        <location evidence="1">Membrane</location>
    </subcellularLocation>
</comment>
<keyword evidence="10" id="KW-0378">Hydrolase</keyword>
<keyword evidence="9" id="KW-0175">Coiled coil</keyword>
<keyword evidence="11" id="KW-1185">Reference proteome</keyword>
<organism evidence="10 11">
    <name type="scientific">Wenxinia marina DSM 24838</name>
    <dbReference type="NCBI Taxonomy" id="1123501"/>
    <lineage>
        <taxon>Bacteria</taxon>
        <taxon>Pseudomonadati</taxon>
        <taxon>Pseudomonadota</taxon>
        <taxon>Alphaproteobacteria</taxon>
        <taxon>Rhodobacterales</taxon>
        <taxon>Roseobacteraceae</taxon>
        <taxon>Wenxinia</taxon>
    </lineage>
</organism>
<dbReference type="PROSITE" id="PS00389">
    <property type="entry name" value="ATPASE_DELTA"/>
    <property type="match status" value="1"/>
</dbReference>
<evidence type="ECO:0000256" key="1">
    <source>
        <dbReference type="ARBA" id="ARBA00004370"/>
    </source>
</evidence>
<dbReference type="PRINTS" id="PR00125">
    <property type="entry name" value="ATPASEDELTA"/>
</dbReference>
<name>A0A0D0Q6F4_9RHOB</name>
<keyword evidence="4 8" id="KW-0406">Ion transport</keyword>
<dbReference type="PANTHER" id="PTHR11910">
    <property type="entry name" value="ATP SYNTHASE DELTA CHAIN"/>
    <property type="match status" value="1"/>
</dbReference>
<comment type="function">
    <text evidence="8">This protein is part of the stalk that links CF(0) to CF(1). It either transmits conformational changes from CF(0) to CF(1) or is implicated in proton conduction.</text>
</comment>
<dbReference type="AlphaFoldDB" id="A0A0D0Q6F4"/>
<evidence type="ECO:0000256" key="3">
    <source>
        <dbReference type="ARBA" id="ARBA00022781"/>
    </source>
</evidence>
<dbReference type="GO" id="GO:0005886">
    <property type="term" value="C:plasma membrane"/>
    <property type="evidence" value="ECO:0007669"/>
    <property type="project" value="UniProtKB-SubCell"/>
</dbReference>
<keyword evidence="7 8" id="KW-0066">ATP synthesis</keyword>
<dbReference type="NCBIfam" id="NF004402">
    <property type="entry name" value="PRK05758.2-2"/>
    <property type="match status" value="1"/>
</dbReference>
<reference evidence="10 11" key="1">
    <citation type="submission" date="2013-01" db="EMBL/GenBank/DDBJ databases">
        <authorList>
            <person name="Fiebig A."/>
            <person name="Goeker M."/>
            <person name="Klenk H.-P.P."/>
        </authorList>
    </citation>
    <scope>NUCLEOTIDE SEQUENCE [LARGE SCALE GENOMIC DNA]</scope>
    <source>
        <strain evidence="10 11">DSM 24838</strain>
    </source>
</reference>
<dbReference type="eggNOG" id="COG0712">
    <property type="taxonomic scope" value="Bacteria"/>
</dbReference>
<dbReference type="NCBIfam" id="NF004406">
    <property type="entry name" value="PRK05758.3-2"/>
    <property type="match status" value="1"/>
</dbReference>
<sequence>MGPARDRQTERVDVSEPASIATGIAQRYATAVFDIARDENGLDRLESDVDALSAALAESDDLRDLIANPVYGRDEQQAAITAIARKMDLSQTVTNVLALMAQKRRLFVLPQMLTALRERIATHKGEVTADVVSARALSDDQKSRLARTLSEKVGSDVKINATVDESLIGGLVVKVGSRMIDTSIASKLAQLQNTMKEAR</sequence>
<dbReference type="InterPro" id="IPR026015">
    <property type="entry name" value="ATP_synth_OSCP/delta_N_sf"/>
</dbReference>
<evidence type="ECO:0000256" key="2">
    <source>
        <dbReference type="ARBA" id="ARBA00022448"/>
    </source>
</evidence>
<evidence type="ECO:0000313" key="11">
    <source>
        <dbReference type="Proteomes" id="UP000035100"/>
    </source>
</evidence>
<gene>
    <name evidence="8" type="primary">atpH</name>
    <name evidence="10" type="ORF">Wenmar_03493</name>
</gene>
<dbReference type="HAMAP" id="MF_01416">
    <property type="entry name" value="ATP_synth_delta_bact"/>
    <property type="match status" value="1"/>
</dbReference>
<dbReference type="Proteomes" id="UP000035100">
    <property type="component" value="Unassembled WGS sequence"/>
</dbReference>
<keyword evidence="8" id="KW-1003">Cell membrane</keyword>
<dbReference type="GO" id="GO:0045259">
    <property type="term" value="C:proton-transporting ATP synthase complex"/>
    <property type="evidence" value="ECO:0007669"/>
    <property type="project" value="UniProtKB-KW"/>
</dbReference>
<comment type="caution">
    <text evidence="10">The sequence shown here is derived from an EMBL/GenBank/DDBJ whole genome shotgun (WGS) entry which is preliminary data.</text>
</comment>
<comment type="function">
    <text evidence="8">F(1)F(0) ATP synthase produces ATP from ADP in the presence of a proton or sodium gradient. F-type ATPases consist of two structural domains, F(1) containing the extramembraneous catalytic core and F(0) containing the membrane proton channel, linked together by a central stalk and a peripheral stalk. During catalysis, ATP synthesis in the catalytic domain of F(1) is coupled via a rotary mechanism of the central stalk subunits to proton translocation.</text>
</comment>
<dbReference type="STRING" id="1123501.Wenmar_03493"/>
<keyword evidence="3 8" id="KW-0375">Hydrogen ion transport</keyword>
<dbReference type="InterPro" id="IPR000711">
    <property type="entry name" value="ATPase_OSCP/dsu"/>
</dbReference>
<dbReference type="Gene3D" id="1.10.520.20">
    <property type="entry name" value="N-terminal domain of the delta subunit of the F1F0-ATP synthase"/>
    <property type="match status" value="1"/>
</dbReference>
<dbReference type="SUPFAM" id="SSF47928">
    <property type="entry name" value="N-terminal domain of the delta subunit of the F1F0-ATP synthase"/>
    <property type="match status" value="1"/>
</dbReference>
<accession>A0A0D0Q6F4</accession>
<dbReference type="PATRIC" id="fig|1123501.6.peg.3618"/>
<keyword evidence="2 8" id="KW-0813">Transport</keyword>
<protein>
    <recommendedName>
        <fullName evidence="8">ATP synthase subunit delta</fullName>
    </recommendedName>
    <alternativeName>
        <fullName evidence="8">ATP synthase F(1) sector subunit delta</fullName>
    </alternativeName>
    <alternativeName>
        <fullName evidence="8">F-type ATPase subunit delta</fullName>
        <shortName evidence="8">F-ATPase subunit delta</shortName>
    </alternativeName>
</protein>
<dbReference type="Pfam" id="PF00213">
    <property type="entry name" value="OSCP"/>
    <property type="match status" value="1"/>
</dbReference>
<evidence type="ECO:0000313" key="10">
    <source>
        <dbReference type="EMBL" id="KIQ68037.1"/>
    </source>
</evidence>
<keyword evidence="6 8" id="KW-0139">CF(1)</keyword>
<evidence type="ECO:0000256" key="6">
    <source>
        <dbReference type="ARBA" id="ARBA00023196"/>
    </source>
</evidence>
<evidence type="ECO:0000256" key="9">
    <source>
        <dbReference type="SAM" id="Coils"/>
    </source>
</evidence>
<dbReference type="NCBIfam" id="TIGR01145">
    <property type="entry name" value="ATP_synt_delta"/>
    <property type="match status" value="1"/>
</dbReference>
<evidence type="ECO:0000256" key="8">
    <source>
        <dbReference type="HAMAP-Rule" id="MF_01416"/>
    </source>
</evidence>
<dbReference type="GO" id="GO:0016787">
    <property type="term" value="F:hydrolase activity"/>
    <property type="evidence" value="ECO:0007669"/>
    <property type="project" value="UniProtKB-KW"/>
</dbReference>
<feature type="coiled-coil region" evidence="9">
    <location>
        <begin position="35"/>
        <end position="62"/>
    </location>
</feature>
<dbReference type="InterPro" id="IPR020781">
    <property type="entry name" value="ATPase_OSCP/d_CS"/>
</dbReference>
<comment type="similarity">
    <text evidence="8">Belongs to the ATPase delta chain family.</text>
</comment>
<evidence type="ECO:0000256" key="4">
    <source>
        <dbReference type="ARBA" id="ARBA00023065"/>
    </source>
</evidence>
<keyword evidence="5 8" id="KW-0472">Membrane</keyword>
<dbReference type="GO" id="GO:0046933">
    <property type="term" value="F:proton-transporting ATP synthase activity, rotational mechanism"/>
    <property type="evidence" value="ECO:0007669"/>
    <property type="project" value="UniProtKB-UniRule"/>
</dbReference>
<evidence type="ECO:0000256" key="5">
    <source>
        <dbReference type="ARBA" id="ARBA00023136"/>
    </source>
</evidence>
<dbReference type="EMBL" id="AONG01000018">
    <property type="protein sequence ID" value="KIQ68037.1"/>
    <property type="molecule type" value="Genomic_DNA"/>
</dbReference>
<evidence type="ECO:0000256" key="7">
    <source>
        <dbReference type="ARBA" id="ARBA00023310"/>
    </source>
</evidence>
<proteinExistence type="inferred from homology"/>